<evidence type="ECO:0000256" key="2">
    <source>
        <dbReference type="ARBA" id="ARBA00006679"/>
    </source>
</evidence>
<keyword evidence="6 7" id="KW-0472">Membrane</keyword>
<dbReference type="GO" id="GO:0005886">
    <property type="term" value="C:plasma membrane"/>
    <property type="evidence" value="ECO:0007669"/>
    <property type="project" value="UniProtKB-SubCell"/>
</dbReference>
<keyword evidence="5 7" id="KW-1133">Transmembrane helix</keyword>
<accession>A8I220</accession>
<evidence type="ECO:0000256" key="6">
    <source>
        <dbReference type="ARBA" id="ARBA00023136"/>
    </source>
</evidence>
<dbReference type="STRING" id="438753.AZC_4689"/>
<evidence type="ECO:0000313" key="8">
    <source>
        <dbReference type="EMBL" id="BAF90687.1"/>
    </source>
</evidence>
<dbReference type="InterPro" id="IPR032808">
    <property type="entry name" value="DoxX"/>
</dbReference>
<keyword evidence="4 7" id="KW-0812">Transmembrane</keyword>
<evidence type="ECO:0000256" key="7">
    <source>
        <dbReference type="SAM" id="Phobius"/>
    </source>
</evidence>
<name>A8I220_AZOC5</name>
<dbReference type="RefSeq" id="WP_012173208.1">
    <property type="nucleotide sequence ID" value="NC_009937.1"/>
</dbReference>
<comment type="subcellular location">
    <subcellularLocation>
        <location evidence="1">Cell membrane</location>
        <topology evidence="1">Multi-pass membrane protein</topology>
    </subcellularLocation>
</comment>
<sequence>MKFLDNLALLVGRILMASLFLPAGVGKAMNLAGFAGMLAGKGLPMPDVLAIAAATVEIGGSILLVIGVLPRLTAFVVGGFTLIAALTSHQFWDITDSAARMAQQNNFFKNIAIIGGLMFYFAAGPGQYALGRRKD</sequence>
<keyword evidence="3" id="KW-1003">Cell membrane</keyword>
<dbReference type="KEGG" id="azc:AZC_4689"/>
<evidence type="ECO:0000313" key="9">
    <source>
        <dbReference type="Proteomes" id="UP000000270"/>
    </source>
</evidence>
<feature type="transmembrane region" description="Helical" evidence="7">
    <location>
        <begin position="7"/>
        <end position="25"/>
    </location>
</feature>
<keyword evidence="9" id="KW-1185">Reference proteome</keyword>
<dbReference type="Proteomes" id="UP000000270">
    <property type="component" value="Chromosome"/>
</dbReference>
<evidence type="ECO:0000256" key="4">
    <source>
        <dbReference type="ARBA" id="ARBA00022692"/>
    </source>
</evidence>
<evidence type="ECO:0000256" key="3">
    <source>
        <dbReference type="ARBA" id="ARBA00022475"/>
    </source>
</evidence>
<feature type="transmembrane region" description="Helical" evidence="7">
    <location>
        <begin position="72"/>
        <end position="91"/>
    </location>
</feature>
<gene>
    <name evidence="8" type="ordered locus">AZC_4689</name>
</gene>
<organism evidence="8 9">
    <name type="scientific">Azorhizobium caulinodans (strain ATCC 43989 / DSM 5975 / JCM 20966 / LMG 6465 / NBRC 14845 / NCIMB 13405 / ORS 571)</name>
    <dbReference type="NCBI Taxonomy" id="438753"/>
    <lineage>
        <taxon>Bacteria</taxon>
        <taxon>Pseudomonadati</taxon>
        <taxon>Pseudomonadota</taxon>
        <taxon>Alphaproteobacteria</taxon>
        <taxon>Hyphomicrobiales</taxon>
        <taxon>Xanthobacteraceae</taxon>
        <taxon>Azorhizobium</taxon>
    </lineage>
</organism>
<reference evidence="8 9" key="3">
    <citation type="journal article" date="2008" name="BMC Genomics">
        <title>The genome of the versatile nitrogen fixer Azorhizobium caulinodans ORS571.</title>
        <authorList>
            <person name="Lee KB."/>
            <person name="Backer P.D."/>
            <person name="Aono T."/>
            <person name="Liu CT."/>
            <person name="Suzuki S."/>
            <person name="Suzuki T."/>
            <person name="Kaneko T."/>
            <person name="Yamada M."/>
            <person name="Tabata S."/>
            <person name="Kupfer D.M."/>
            <person name="Najar F.Z."/>
            <person name="Wiley G.B."/>
            <person name="Roe B."/>
            <person name="Binnewies T.T."/>
            <person name="Ussery D.W."/>
            <person name="D'Haeze W."/>
            <person name="Herder J.D."/>
            <person name="Gevers D."/>
            <person name="Vereecke D."/>
            <person name="Holsters M."/>
            <person name="Oyaizu H."/>
        </authorList>
    </citation>
    <scope>NUCLEOTIDE SEQUENCE [LARGE SCALE GENOMIC DNA]</scope>
    <source>
        <strain evidence="9">ATCC 43989 / DSM 5975 / JCM 20966 / LMG 6465 / NBRC 14845 / NCIMB 13405 / ORS 571</strain>
    </source>
</reference>
<dbReference type="EMBL" id="AP009384">
    <property type="protein sequence ID" value="BAF90687.1"/>
    <property type="molecule type" value="Genomic_DNA"/>
</dbReference>
<dbReference type="Pfam" id="PF07681">
    <property type="entry name" value="DoxX"/>
    <property type="match status" value="1"/>
</dbReference>
<reference evidence="8 9" key="4">
    <citation type="journal article" date="2009" name="Appl. Environ. Microbiol.">
        <title>Comparative genome-wide transcriptional profiling of Azorhizobium caulinodans ORS571 grown under free-living and symbiotic conditions.</title>
        <authorList>
            <person name="Tsukada S."/>
            <person name="Aono T."/>
            <person name="Akiba N."/>
            <person name="Lee KB."/>
            <person name="Liu CT."/>
            <person name="Toyazaki H."/>
            <person name="Oyaizu H."/>
        </authorList>
    </citation>
    <scope>NUCLEOTIDE SEQUENCE [LARGE SCALE GENOMIC DNA]</scope>
    <source>
        <strain evidence="9">ATCC 43989 / DSM 5975 / JCM 20966 / LMG 6465 / NBRC 14845 / NCIMB 13405 / ORS 571</strain>
    </source>
</reference>
<dbReference type="PANTHER" id="PTHR33452">
    <property type="entry name" value="OXIDOREDUCTASE CATD-RELATED"/>
    <property type="match status" value="1"/>
</dbReference>
<feature type="transmembrane region" description="Helical" evidence="7">
    <location>
        <begin position="45"/>
        <end position="65"/>
    </location>
</feature>
<proteinExistence type="inferred from homology"/>
<evidence type="ECO:0000256" key="5">
    <source>
        <dbReference type="ARBA" id="ARBA00022989"/>
    </source>
</evidence>
<reference evidence="8 9" key="5">
    <citation type="journal article" date="2010" name="Appl. Environ. Microbiol.">
        <title>phrR-like gene praR of Azorhizobium caulinodans ORS571 is essential for symbiosis with Sesbania rostrata and is involved in expression of reb genes.</title>
        <authorList>
            <person name="Akiba N."/>
            <person name="Aono T."/>
            <person name="Toyazaki H."/>
            <person name="Sato S."/>
            <person name="Oyaizu H."/>
        </authorList>
    </citation>
    <scope>NUCLEOTIDE SEQUENCE [LARGE SCALE GENOMIC DNA]</scope>
    <source>
        <strain evidence="9">ATCC 43989 / DSM 5975 / JCM 20966 / LMG 6465 / NBRC 14845 / NCIMB 13405 / ORS 571</strain>
    </source>
</reference>
<dbReference type="eggNOG" id="COG2259">
    <property type="taxonomic scope" value="Bacteria"/>
</dbReference>
<protein>
    <submittedName>
        <fullName evidence="8">DoxD-like family protein</fullName>
    </submittedName>
</protein>
<feature type="transmembrane region" description="Helical" evidence="7">
    <location>
        <begin position="111"/>
        <end position="130"/>
    </location>
</feature>
<dbReference type="HOGENOM" id="CLU_058421_8_1_5"/>
<evidence type="ECO:0000256" key="1">
    <source>
        <dbReference type="ARBA" id="ARBA00004651"/>
    </source>
</evidence>
<dbReference type="AlphaFoldDB" id="A8I220"/>
<reference evidence="8 9" key="6">
    <citation type="journal article" date="2011" name="Appl. Environ. Microbiol.">
        <title>Involvement of the azorhizobial chromosome partition gene (parA) in the onset of bacteroid differentiation during Sesbania rostrata stem nodule development.</title>
        <authorList>
            <person name="Liu CT."/>
            <person name="Lee KB."/>
            <person name="Wang YS."/>
            <person name="Peng MH."/>
            <person name="Lee KT."/>
            <person name="Suzuki S."/>
            <person name="Suzuki T."/>
            <person name="Oyaizu H."/>
        </authorList>
    </citation>
    <scope>NUCLEOTIDE SEQUENCE [LARGE SCALE GENOMIC DNA]</scope>
    <source>
        <strain evidence="9">ATCC 43989 / DSM 5975 / JCM 20966 / LMG 6465 / NBRC 14845 / NCIMB 13405 / ORS 571</strain>
    </source>
</reference>
<dbReference type="PANTHER" id="PTHR33452:SF1">
    <property type="entry name" value="INNER MEMBRANE PROTEIN YPHA-RELATED"/>
    <property type="match status" value="1"/>
</dbReference>
<dbReference type="InterPro" id="IPR051907">
    <property type="entry name" value="DoxX-like_oxidoreductase"/>
</dbReference>
<reference evidence="9" key="2">
    <citation type="submission" date="2007-04" db="EMBL/GenBank/DDBJ databases">
        <title>Complete genome sequence of the nitrogen-fixing bacterium Azorhizobium caulinodans ORS571.</title>
        <authorList>
            <person name="Lee K.B."/>
            <person name="Backer P.D."/>
            <person name="Aono T."/>
            <person name="Liu C.T."/>
            <person name="Suzuki S."/>
            <person name="Suzuki T."/>
            <person name="Kaneko T."/>
            <person name="Yamada M."/>
            <person name="Tabata S."/>
            <person name="Kupfer D.M."/>
            <person name="Najar F.Z."/>
            <person name="Wiley G.B."/>
            <person name="Roe B."/>
            <person name="Binnewies T."/>
            <person name="Ussery D."/>
            <person name="Vereecke D."/>
            <person name="Gevers D."/>
            <person name="Holsters M."/>
            <person name="Oyaizu H."/>
        </authorList>
    </citation>
    <scope>NUCLEOTIDE SEQUENCE [LARGE SCALE GENOMIC DNA]</scope>
    <source>
        <strain evidence="9">ATCC 43989 / DSM 5975 / JCM 20966 / LMG 6465 / NBRC 14845 / NCIMB 13405 / ORS 571</strain>
    </source>
</reference>
<reference evidence="8 9" key="1">
    <citation type="journal article" date="2007" name="Appl. Environ. Microbiol.">
        <title>Rhizobial factors required for stem nodule maturation and maintenance in Sesbania rostrata-Azorhizobium caulinodans ORS571 symbiosis.</title>
        <authorList>
            <person name="Suzuki S."/>
            <person name="Aono T."/>
            <person name="Lee KB."/>
            <person name="Suzuki T."/>
            <person name="Liu CT."/>
            <person name="Miwa H."/>
            <person name="Wakao S."/>
            <person name="Iki T."/>
            <person name="Oyaizu H."/>
        </authorList>
    </citation>
    <scope>NUCLEOTIDE SEQUENCE [LARGE SCALE GENOMIC DNA]</scope>
    <source>
        <strain evidence="9">ATCC 43989 / DSM 5975 / JCM 20966 / LMG 6465 / NBRC 14845 / NCIMB 13405 / ORS 571</strain>
    </source>
</reference>
<comment type="similarity">
    <text evidence="2">Belongs to the DoxX family.</text>
</comment>